<dbReference type="Proteomes" id="UP000827872">
    <property type="component" value="Linkage Group LG08"/>
</dbReference>
<gene>
    <name evidence="1" type="ORF">K3G42_001971</name>
</gene>
<evidence type="ECO:0000313" key="2">
    <source>
        <dbReference type="Proteomes" id="UP000827872"/>
    </source>
</evidence>
<comment type="caution">
    <text evidence="1">The sequence shown here is derived from an EMBL/GenBank/DDBJ whole genome shotgun (WGS) entry which is preliminary data.</text>
</comment>
<reference evidence="1" key="1">
    <citation type="submission" date="2021-08" db="EMBL/GenBank/DDBJ databases">
        <title>The first chromosome-level gecko genome reveals the dynamic sex chromosomes of Neotropical dwarf geckos (Sphaerodactylidae: Sphaerodactylus).</title>
        <authorList>
            <person name="Pinto B.J."/>
            <person name="Keating S.E."/>
            <person name="Gamble T."/>
        </authorList>
    </citation>
    <scope>NUCLEOTIDE SEQUENCE</scope>
    <source>
        <strain evidence="1">TG3544</strain>
    </source>
</reference>
<proteinExistence type="predicted"/>
<keyword evidence="2" id="KW-1185">Reference proteome</keyword>
<name>A0ACB8F875_9SAUR</name>
<evidence type="ECO:0000313" key="1">
    <source>
        <dbReference type="EMBL" id="KAH8001200.1"/>
    </source>
</evidence>
<sequence>MFPRRWARGRDSRDGSTGGSAACVAMTANQRPDTWFRATRPVWMAVIAAGMGSSGWVVISPATIPYDYLGPLGTFTHYLVENHKLWLKVGYGIAWLIHISEALYALKLCRDKGITDPLTQFRWAVQTLLFGIASLYYLLSYKPPRKKSQ</sequence>
<organism evidence="1 2">
    <name type="scientific">Sphaerodactylus townsendi</name>
    <dbReference type="NCBI Taxonomy" id="933632"/>
    <lineage>
        <taxon>Eukaryota</taxon>
        <taxon>Metazoa</taxon>
        <taxon>Chordata</taxon>
        <taxon>Craniata</taxon>
        <taxon>Vertebrata</taxon>
        <taxon>Euteleostomi</taxon>
        <taxon>Lepidosauria</taxon>
        <taxon>Squamata</taxon>
        <taxon>Bifurcata</taxon>
        <taxon>Gekkota</taxon>
        <taxon>Sphaerodactylidae</taxon>
        <taxon>Sphaerodactylus</taxon>
    </lineage>
</organism>
<dbReference type="EMBL" id="CM037621">
    <property type="protein sequence ID" value="KAH8001200.1"/>
    <property type="molecule type" value="Genomic_DNA"/>
</dbReference>
<accession>A0ACB8F875</accession>
<protein>
    <submittedName>
        <fullName evidence="1">Uncharacterized protein</fullName>
    </submittedName>
</protein>